<keyword evidence="1" id="KW-0472">Membrane</keyword>
<dbReference type="Proteomes" id="UP001164929">
    <property type="component" value="Chromosome 5"/>
</dbReference>
<evidence type="ECO:0000313" key="2">
    <source>
        <dbReference type="EMBL" id="KAJ6995874.1"/>
    </source>
</evidence>
<dbReference type="InterPro" id="IPR036854">
    <property type="entry name" value="Photo_II_D1/D2_sf"/>
</dbReference>
<feature type="transmembrane region" description="Helical" evidence="1">
    <location>
        <begin position="12"/>
        <end position="27"/>
    </location>
</feature>
<comment type="caution">
    <text evidence="2">The sequence shown here is derived from an EMBL/GenBank/DDBJ whole genome shotgun (WGS) entry which is preliminary data.</text>
</comment>
<dbReference type="SUPFAM" id="SSF81483">
    <property type="entry name" value="Bacterial photosystem II reaction centre, L and M subunits"/>
    <property type="match status" value="1"/>
</dbReference>
<keyword evidence="1" id="KW-1133">Transmembrane helix</keyword>
<dbReference type="InterPro" id="IPR055266">
    <property type="entry name" value="D1/D2"/>
</dbReference>
<accession>A0AAD6QSU7</accession>
<dbReference type="GO" id="GO:0009772">
    <property type="term" value="P:photosynthetic electron transport in photosystem II"/>
    <property type="evidence" value="ECO:0007669"/>
    <property type="project" value="InterPro"/>
</dbReference>
<dbReference type="EMBL" id="JAQIZT010000005">
    <property type="protein sequence ID" value="KAJ6995874.1"/>
    <property type="molecule type" value="Genomic_DNA"/>
</dbReference>
<organism evidence="2 3">
    <name type="scientific">Populus alba x Populus x berolinensis</name>
    <dbReference type="NCBI Taxonomy" id="444605"/>
    <lineage>
        <taxon>Eukaryota</taxon>
        <taxon>Viridiplantae</taxon>
        <taxon>Streptophyta</taxon>
        <taxon>Embryophyta</taxon>
        <taxon>Tracheophyta</taxon>
        <taxon>Spermatophyta</taxon>
        <taxon>Magnoliopsida</taxon>
        <taxon>eudicotyledons</taxon>
        <taxon>Gunneridae</taxon>
        <taxon>Pentapetalae</taxon>
        <taxon>rosids</taxon>
        <taxon>fabids</taxon>
        <taxon>Malpighiales</taxon>
        <taxon>Salicaceae</taxon>
        <taxon>Saliceae</taxon>
        <taxon>Populus</taxon>
    </lineage>
</organism>
<name>A0AAD6QSU7_9ROSI</name>
<dbReference type="Gene3D" id="1.20.85.10">
    <property type="entry name" value="Photosystem II protein D1-like"/>
    <property type="match status" value="1"/>
</dbReference>
<reference evidence="2" key="1">
    <citation type="journal article" date="2023" name="Mol. Ecol. Resour.">
        <title>Chromosome-level genome assembly of a triploid poplar Populus alba 'Berolinensis'.</title>
        <authorList>
            <person name="Chen S."/>
            <person name="Yu Y."/>
            <person name="Wang X."/>
            <person name="Wang S."/>
            <person name="Zhang T."/>
            <person name="Zhou Y."/>
            <person name="He R."/>
            <person name="Meng N."/>
            <person name="Wang Y."/>
            <person name="Liu W."/>
            <person name="Liu Z."/>
            <person name="Liu J."/>
            <person name="Guo Q."/>
            <person name="Huang H."/>
            <person name="Sederoff R.R."/>
            <person name="Wang G."/>
            <person name="Qu G."/>
            <person name="Chen S."/>
        </authorList>
    </citation>
    <scope>NUCLEOTIDE SEQUENCE</scope>
    <source>
        <strain evidence="2">SC-2020</strain>
    </source>
</reference>
<dbReference type="GO" id="GO:0009535">
    <property type="term" value="C:chloroplast thylakoid membrane"/>
    <property type="evidence" value="ECO:0007669"/>
    <property type="project" value="TreeGrafter"/>
</dbReference>
<dbReference type="PANTHER" id="PTHR33149:SF12">
    <property type="entry name" value="PHOTOSYSTEM II D2 PROTEIN"/>
    <property type="match status" value="1"/>
</dbReference>
<keyword evidence="1" id="KW-0812">Transmembrane</keyword>
<evidence type="ECO:0000313" key="3">
    <source>
        <dbReference type="Proteomes" id="UP001164929"/>
    </source>
</evidence>
<gene>
    <name evidence="2" type="ORF">NC653_012677</name>
</gene>
<dbReference type="PANTHER" id="PTHR33149">
    <property type="entry name" value="PHOTOSYSTEM II PROTEIN D1"/>
    <property type="match status" value="1"/>
</dbReference>
<dbReference type="GO" id="GO:0009523">
    <property type="term" value="C:photosystem II"/>
    <property type="evidence" value="ECO:0007669"/>
    <property type="project" value="TreeGrafter"/>
</dbReference>
<sequence>MMYSYMYNDGPYKLIVLHFLLGIAYYMECEGELSFCLDMCSWIVVAYSSLCCGSYYYFLDLSNQSRKFFLDGMSL</sequence>
<feature type="transmembrane region" description="Helical" evidence="1">
    <location>
        <begin position="39"/>
        <end position="59"/>
    </location>
</feature>
<protein>
    <submittedName>
        <fullName evidence="2">Uncharacterized protein</fullName>
    </submittedName>
</protein>
<evidence type="ECO:0000256" key="1">
    <source>
        <dbReference type="SAM" id="Phobius"/>
    </source>
</evidence>
<keyword evidence="3" id="KW-1185">Reference proteome</keyword>
<proteinExistence type="predicted"/>
<dbReference type="AlphaFoldDB" id="A0AAD6QSU7"/>